<keyword evidence="3" id="KW-0378">Hydrolase</keyword>
<feature type="region of interest" description="Disordered" evidence="6">
    <location>
        <begin position="306"/>
        <end position="338"/>
    </location>
</feature>
<dbReference type="GO" id="GO:0005634">
    <property type="term" value="C:nucleus"/>
    <property type="evidence" value="ECO:0007669"/>
    <property type="project" value="TreeGrafter"/>
</dbReference>
<dbReference type="GO" id="GO:0006364">
    <property type="term" value="P:rRNA processing"/>
    <property type="evidence" value="ECO:0007669"/>
    <property type="project" value="UniProtKB-KW"/>
</dbReference>
<proteinExistence type="predicted"/>
<evidence type="ECO:0000313" key="8">
    <source>
        <dbReference type="EMBL" id="PNY24397.1"/>
    </source>
</evidence>
<dbReference type="Gene3D" id="3.30.420.10">
    <property type="entry name" value="Ribonuclease H-like superfamily/Ribonuclease H"/>
    <property type="match status" value="1"/>
</dbReference>
<dbReference type="AlphaFoldDB" id="A0A2K3QA16"/>
<reference evidence="8 9" key="1">
    <citation type="submission" date="2017-08" db="EMBL/GenBank/DDBJ databases">
        <title>Harnessing the power of phylogenomics to disentangle the directionality and signatures of interkingdom host jumping in the parasitic fungal genus Tolypocladium.</title>
        <authorList>
            <person name="Quandt C.A."/>
            <person name="Patterson W."/>
            <person name="Spatafora J.W."/>
        </authorList>
    </citation>
    <scope>NUCLEOTIDE SEQUENCE [LARGE SCALE GENOMIC DNA]</scope>
    <source>
        <strain evidence="8 9">CBS 113982</strain>
    </source>
</reference>
<dbReference type="GO" id="GO:0003676">
    <property type="term" value="F:nucleic acid binding"/>
    <property type="evidence" value="ECO:0007669"/>
    <property type="project" value="InterPro"/>
</dbReference>
<gene>
    <name evidence="8" type="ORF">TCAP_05657</name>
</gene>
<keyword evidence="8" id="KW-0503">Monooxygenase</keyword>
<dbReference type="SUPFAM" id="SSF53098">
    <property type="entry name" value="Ribonuclease H-like"/>
    <property type="match status" value="1"/>
</dbReference>
<dbReference type="InterPro" id="IPR036397">
    <property type="entry name" value="RNaseH_sf"/>
</dbReference>
<keyword evidence="2" id="KW-0540">Nuclease</keyword>
<dbReference type="InterPro" id="IPR047021">
    <property type="entry name" value="REXO1/3/4-like"/>
</dbReference>
<evidence type="ECO:0000256" key="2">
    <source>
        <dbReference type="ARBA" id="ARBA00022722"/>
    </source>
</evidence>
<name>A0A2K3QA16_9HYPO</name>
<sequence length="383" mass="42515">MDEQYGSIPCSPDYVRRLRELVHFGDELQRAGYVLGQFSSSDLDRKRRCERCCRAVKKGETYQGLPGTTPTDASDRSGPSAGPRHVDGNAATTAAEEACISKEVDRQVNAQLVASSMPPADLVPAQKWTCCNAHVLSKPCTGEERHHPRQYSSGELEDNWRFYTTPPAPPRARPAAAVVIDCEMGVAASGESELIRVSVIDHFSRRVLLDSLVWPSVEMAHFNTRFSGITRQMMDDARRRHKCLFGRRKAREAVWRLIGPQTVVVAHAGQGDLTSLRWIHPVIVDTLVIETQMRRYEREAAEAAKAETAARNAEEAEGAGSLEKDESDDDKSTPKQEGGLSLKALALQRLNRAIQIKGRGHDSVEDALATRDLLHWHVVQSMQ</sequence>
<keyword evidence="8" id="KW-0560">Oxidoreductase</keyword>
<dbReference type="GO" id="GO:0000027">
    <property type="term" value="P:ribosomal large subunit assembly"/>
    <property type="evidence" value="ECO:0007669"/>
    <property type="project" value="TreeGrafter"/>
</dbReference>
<evidence type="ECO:0000256" key="6">
    <source>
        <dbReference type="SAM" id="MobiDB-lite"/>
    </source>
</evidence>
<evidence type="ECO:0000256" key="1">
    <source>
        <dbReference type="ARBA" id="ARBA00022552"/>
    </source>
</evidence>
<dbReference type="PANTHER" id="PTHR12801">
    <property type="entry name" value="RNA EXONUCLEASE REXO1 / RECO3 FAMILY MEMBER-RELATED"/>
    <property type="match status" value="1"/>
</dbReference>
<feature type="region of interest" description="Disordered" evidence="6">
    <location>
        <begin position="63"/>
        <end position="94"/>
    </location>
</feature>
<protein>
    <submittedName>
        <fullName evidence="8">Dimethylaniline monooxygenase [N-oxide-forming] 2</fullName>
    </submittedName>
</protein>
<evidence type="ECO:0000259" key="7">
    <source>
        <dbReference type="SMART" id="SM00479"/>
    </source>
</evidence>
<keyword evidence="9" id="KW-1185">Reference proteome</keyword>
<dbReference type="InterPro" id="IPR012337">
    <property type="entry name" value="RNaseH-like_sf"/>
</dbReference>
<dbReference type="GO" id="GO:0004527">
    <property type="term" value="F:exonuclease activity"/>
    <property type="evidence" value="ECO:0007669"/>
    <property type="project" value="UniProtKB-KW"/>
</dbReference>
<dbReference type="OrthoDB" id="16516at2759"/>
<comment type="caution">
    <text evidence="8">The sequence shown here is derived from an EMBL/GenBank/DDBJ whole genome shotgun (WGS) entry which is preliminary data.</text>
</comment>
<dbReference type="CDD" id="cd06137">
    <property type="entry name" value="DEDDh_RNase"/>
    <property type="match status" value="1"/>
</dbReference>
<dbReference type="Proteomes" id="UP000236621">
    <property type="component" value="Unassembled WGS sequence"/>
</dbReference>
<evidence type="ECO:0000256" key="3">
    <source>
        <dbReference type="ARBA" id="ARBA00022801"/>
    </source>
</evidence>
<evidence type="ECO:0000313" key="9">
    <source>
        <dbReference type="Proteomes" id="UP000236621"/>
    </source>
</evidence>
<comment type="function">
    <text evidence="5">Exoribonuclease involved in ribosome biosynthesis. Involved in the processing of ITS1, the internal transcribed spacer localized between the 18S and 5.8S rRNAs.</text>
</comment>
<keyword evidence="4" id="KW-0269">Exonuclease</keyword>
<dbReference type="STRING" id="45235.A0A2K3QA16"/>
<dbReference type="InterPro" id="IPR013520">
    <property type="entry name" value="Ribonucl_H"/>
</dbReference>
<organism evidence="8 9">
    <name type="scientific">Tolypocladium capitatum</name>
    <dbReference type="NCBI Taxonomy" id="45235"/>
    <lineage>
        <taxon>Eukaryota</taxon>
        <taxon>Fungi</taxon>
        <taxon>Dikarya</taxon>
        <taxon>Ascomycota</taxon>
        <taxon>Pezizomycotina</taxon>
        <taxon>Sordariomycetes</taxon>
        <taxon>Hypocreomycetidae</taxon>
        <taxon>Hypocreales</taxon>
        <taxon>Ophiocordycipitaceae</taxon>
        <taxon>Tolypocladium</taxon>
    </lineage>
</organism>
<feature type="domain" description="Exonuclease" evidence="7">
    <location>
        <begin position="176"/>
        <end position="383"/>
    </location>
</feature>
<dbReference type="EMBL" id="NRSZ01000894">
    <property type="protein sequence ID" value="PNY24397.1"/>
    <property type="molecule type" value="Genomic_DNA"/>
</dbReference>
<accession>A0A2K3QA16</accession>
<dbReference type="SMART" id="SM00479">
    <property type="entry name" value="EXOIII"/>
    <property type="match status" value="1"/>
</dbReference>
<keyword evidence="1" id="KW-0698">rRNA processing</keyword>
<evidence type="ECO:0000256" key="4">
    <source>
        <dbReference type="ARBA" id="ARBA00022839"/>
    </source>
</evidence>
<dbReference type="PANTHER" id="PTHR12801:SF45">
    <property type="entry name" value="RNA EXONUCLEASE 4"/>
    <property type="match status" value="1"/>
</dbReference>
<evidence type="ECO:0000256" key="5">
    <source>
        <dbReference type="ARBA" id="ARBA00025599"/>
    </source>
</evidence>
<dbReference type="GO" id="GO:0004497">
    <property type="term" value="F:monooxygenase activity"/>
    <property type="evidence" value="ECO:0007669"/>
    <property type="project" value="UniProtKB-KW"/>
</dbReference>